<sequence length="199" mass="21280">MGKHFLKKKKPVLLLAALGAITGLFSSYAVLTHFYGRTIDEAALLASLPGLPFGVAMCAFLAFQVGLPALHGYFVIGIFGASWLISYWGTLYFYGSLIQQTFYQTFYASNTEIIILAFVGAIAGLIGAGIIVSGLAVVLAQYRDVSFARRTLLVGSAVGLLLPLTIVPYFTPVFFVLWQAAVAVCLGLGLDQPSTDAEI</sequence>
<proteinExistence type="predicted"/>
<feature type="transmembrane region" description="Helical" evidence="1">
    <location>
        <begin position="70"/>
        <end position="93"/>
    </location>
</feature>
<feature type="transmembrane region" description="Helical" evidence="1">
    <location>
        <begin position="12"/>
        <end position="36"/>
    </location>
</feature>
<dbReference type="Proteomes" id="UP001597151">
    <property type="component" value="Unassembled WGS sequence"/>
</dbReference>
<gene>
    <name evidence="2" type="ORF">ACFQ3C_18710</name>
</gene>
<evidence type="ECO:0000313" key="2">
    <source>
        <dbReference type="EMBL" id="MFD1196699.1"/>
    </source>
</evidence>
<keyword evidence="1" id="KW-0472">Membrane</keyword>
<protein>
    <submittedName>
        <fullName evidence="2">Uncharacterized protein</fullName>
    </submittedName>
</protein>
<keyword evidence="3" id="KW-1185">Reference proteome</keyword>
<evidence type="ECO:0000256" key="1">
    <source>
        <dbReference type="SAM" id="Phobius"/>
    </source>
</evidence>
<dbReference type="EMBL" id="JBHTKR010000012">
    <property type="protein sequence ID" value="MFD1196699.1"/>
    <property type="molecule type" value="Genomic_DNA"/>
</dbReference>
<evidence type="ECO:0000313" key="3">
    <source>
        <dbReference type="Proteomes" id="UP001597151"/>
    </source>
</evidence>
<feature type="transmembrane region" description="Helical" evidence="1">
    <location>
        <begin position="113"/>
        <end position="139"/>
    </location>
</feature>
<name>A0ABW3THN2_9RHOB</name>
<dbReference type="RefSeq" id="WP_380795170.1">
    <property type="nucleotide sequence ID" value="NZ_JBHTKR010000012.1"/>
</dbReference>
<organism evidence="2 3">
    <name type="scientific">Seohaeicola saemankumensis</name>
    <dbReference type="NCBI Taxonomy" id="481181"/>
    <lineage>
        <taxon>Bacteria</taxon>
        <taxon>Pseudomonadati</taxon>
        <taxon>Pseudomonadota</taxon>
        <taxon>Alphaproteobacteria</taxon>
        <taxon>Rhodobacterales</taxon>
        <taxon>Roseobacteraceae</taxon>
        <taxon>Seohaeicola</taxon>
    </lineage>
</organism>
<feature type="transmembrane region" description="Helical" evidence="1">
    <location>
        <begin position="151"/>
        <end position="167"/>
    </location>
</feature>
<reference evidence="3" key="1">
    <citation type="journal article" date="2019" name="Int. J. Syst. Evol. Microbiol.">
        <title>The Global Catalogue of Microorganisms (GCM) 10K type strain sequencing project: providing services to taxonomists for standard genome sequencing and annotation.</title>
        <authorList>
            <consortium name="The Broad Institute Genomics Platform"/>
            <consortium name="The Broad Institute Genome Sequencing Center for Infectious Disease"/>
            <person name="Wu L."/>
            <person name="Ma J."/>
        </authorList>
    </citation>
    <scope>NUCLEOTIDE SEQUENCE [LARGE SCALE GENOMIC DNA]</scope>
    <source>
        <strain evidence="3">CCUG 55328</strain>
    </source>
</reference>
<accession>A0ABW3THN2</accession>
<keyword evidence="1" id="KW-0812">Transmembrane</keyword>
<keyword evidence="1" id="KW-1133">Transmembrane helix</keyword>
<comment type="caution">
    <text evidence="2">The sequence shown here is derived from an EMBL/GenBank/DDBJ whole genome shotgun (WGS) entry which is preliminary data.</text>
</comment>
<feature type="transmembrane region" description="Helical" evidence="1">
    <location>
        <begin position="42"/>
        <end position="63"/>
    </location>
</feature>